<dbReference type="AlphaFoldDB" id="A0A0B5DPH5"/>
<organism evidence="2 3">
    <name type="scientific">Celeribacter indicus</name>
    <dbReference type="NCBI Taxonomy" id="1208324"/>
    <lineage>
        <taxon>Bacteria</taxon>
        <taxon>Pseudomonadati</taxon>
        <taxon>Pseudomonadota</taxon>
        <taxon>Alphaproteobacteria</taxon>
        <taxon>Rhodobacterales</taxon>
        <taxon>Roseobacteraceae</taxon>
        <taxon>Celeribacter</taxon>
    </lineage>
</organism>
<sequence length="112" mass="11513">MTNAVKTLFAAAIVAVAGSAAFAGPNYIRAGEAQSLGKVVNLDIVRADTASTVNIYDFHAGQRGELLGSAHVTAGANSDVKVHLTRPAFRDTLAVLSNGSSEVAITEVSSNR</sequence>
<dbReference type="Proteomes" id="UP000031521">
    <property type="component" value="Chromosome"/>
</dbReference>
<feature type="signal peptide" evidence="1">
    <location>
        <begin position="1"/>
        <end position="23"/>
    </location>
</feature>
<name>A0A0B5DPH5_9RHOB</name>
<dbReference type="KEGG" id="cid:P73_0773"/>
<proteinExistence type="predicted"/>
<dbReference type="RefSeq" id="WP_043868550.1">
    <property type="nucleotide sequence ID" value="NZ_CP004393.1"/>
</dbReference>
<gene>
    <name evidence="2" type="ORF">P73_0773</name>
</gene>
<keyword evidence="3" id="KW-1185">Reference proteome</keyword>
<accession>A0A0B5DPH5</accession>
<feature type="chain" id="PRO_5002100107" evidence="1">
    <location>
        <begin position="24"/>
        <end position="112"/>
    </location>
</feature>
<dbReference type="HOGENOM" id="CLU_150631_0_0_5"/>
<keyword evidence="1" id="KW-0732">Signal</keyword>
<evidence type="ECO:0000313" key="3">
    <source>
        <dbReference type="Proteomes" id="UP000031521"/>
    </source>
</evidence>
<evidence type="ECO:0000313" key="2">
    <source>
        <dbReference type="EMBL" id="AJE45488.1"/>
    </source>
</evidence>
<dbReference type="EMBL" id="CP004393">
    <property type="protein sequence ID" value="AJE45488.1"/>
    <property type="molecule type" value="Genomic_DNA"/>
</dbReference>
<dbReference type="OrthoDB" id="7876219at2"/>
<protein>
    <submittedName>
        <fullName evidence="2">Uncharacterized protein</fullName>
    </submittedName>
</protein>
<evidence type="ECO:0000256" key="1">
    <source>
        <dbReference type="SAM" id="SignalP"/>
    </source>
</evidence>
<reference evidence="2 3" key="1">
    <citation type="journal article" date="2014" name="Int. J. Syst. Evol. Microbiol.">
        <title>Celeribacter indicus sp. nov., a polycyclic aromatic hydrocarbon-degrading bacterium from deep-sea sediment and reclassification of Huaishuia halophila as Celeribacter halophilus comb. nov.</title>
        <authorList>
            <person name="Lai Q."/>
            <person name="Cao J."/>
            <person name="Yuan J."/>
            <person name="Li F."/>
            <person name="Shao Z."/>
        </authorList>
    </citation>
    <scope>NUCLEOTIDE SEQUENCE [LARGE SCALE GENOMIC DNA]</scope>
    <source>
        <strain evidence="2">P73</strain>
    </source>
</reference>